<dbReference type="Proteomes" id="UP000499080">
    <property type="component" value="Unassembled WGS sequence"/>
</dbReference>
<dbReference type="Pfam" id="PF05485">
    <property type="entry name" value="THAP"/>
    <property type="match status" value="1"/>
</dbReference>
<keyword evidence="2 5" id="KW-0863">Zinc-finger</keyword>
<feature type="domain" description="THAP-type" evidence="6">
    <location>
        <begin position="12"/>
        <end position="93"/>
    </location>
</feature>
<keyword evidence="8" id="KW-1185">Reference proteome</keyword>
<dbReference type="AlphaFoldDB" id="A0A4Y2TDA2"/>
<dbReference type="PROSITE" id="PS50950">
    <property type="entry name" value="ZF_THAP"/>
    <property type="match status" value="1"/>
</dbReference>
<dbReference type="SMART" id="SM00980">
    <property type="entry name" value="THAP"/>
    <property type="match status" value="1"/>
</dbReference>
<dbReference type="InterPro" id="IPR038441">
    <property type="entry name" value="THAP_Znf_sf"/>
</dbReference>
<protein>
    <recommendedName>
        <fullName evidence="6">THAP-type domain-containing protein</fullName>
    </recommendedName>
</protein>
<evidence type="ECO:0000256" key="1">
    <source>
        <dbReference type="ARBA" id="ARBA00022723"/>
    </source>
</evidence>
<dbReference type="EMBL" id="BGPR01027160">
    <property type="protein sequence ID" value="GBN97416.1"/>
    <property type="molecule type" value="Genomic_DNA"/>
</dbReference>
<dbReference type="InterPro" id="IPR006612">
    <property type="entry name" value="THAP_Znf"/>
</dbReference>
<sequence length="348" mass="39662">MDTTADTAYPKIRFRNGLRTCSVCEIPGRVLFRIPPDENRYKKWFSALKWNLPPEKLKYMLVNAKVCDRHFSDACFTGPLKERLIKFACPHITEDLLSKTNDNLSALPSPVSVEVSDTEPSCSALLVSSPTASTFDTSGRLQVLSHSVATALNLFILAHKIEENAKDTMNFVKNMDILFDTVNSRTLKHQKKELRAVSKNSCHEEIWKKMVSWTNTWQIHSSKGKKFSAPCKNGWILTLNAFIGICQELLKKNKFVLTNRFNQDVVENTFSSERRRGGFRDNPDAYEFRHTIHKVIITNFLKQLIGKNCQDDDAYAFIDFSSFNKNELFDIIDSGDCVEESVQDDVAA</sequence>
<evidence type="ECO:0000259" key="6">
    <source>
        <dbReference type="PROSITE" id="PS50950"/>
    </source>
</evidence>
<evidence type="ECO:0000313" key="8">
    <source>
        <dbReference type="Proteomes" id="UP000499080"/>
    </source>
</evidence>
<evidence type="ECO:0000256" key="2">
    <source>
        <dbReference type="ARBA" id="ARBA00022771"/>
    </source>
</evidence>
<comment type="caution">
    <text evidence="7">The sequence shown here is derived from an EMBL/GenBank/DDBJ whole genome shotgun (WGS) entry which is preliminary data.</text>
</comment>
<dbReference type="GO" id="GO:0003677">
    <property type="term" value="F:DNA binding"/>
    <property type="evidence" value="ECO:0007669"/>
    <property type="project" value="UniProtKB-UniRule"/>
</dbReference>
<dbReference type="InterPro" id="IPR048366">
    <property type="entry name" value="TNP-like_GBD"/>
</dbReference>
<reference evidence="7 8" key="1">
    <citation type="journal article" date="2019" name="Sci. Rep.">
        <title>Orb-weaving spider Araneus ventricosus genome elucidates the spidroin gene catalogue.</title>
        <authorList>
            <person name="Kono N."/>
            <person name="Nakamura H."/>
            <person name="Ohtoshi R."/>
            <person name="Moran D.A.P."/>
            <person name="Shinohara A."/>
            <person name="Yoshida Y."/>
            <person name="Fujiwara M."/>
            <person name="Mori M."/>
            <person name="Tomita M."/>
            <person name="Arakawa K."/>
        </authorList>
    </citation>
    <scope>NUCLEOTIDE SEQUENCE [LARGE SCALE GENOMIC DNA]</scope>
</reference>
<keyword evidence="4 5" id="KW-0238">DNA-binding</keyword>
<keyword evidence="3" id="KW-0862">Zinc</keyword>
<evidence type="ECO:0000256" key="5">
    <source>
        <dbReference type="PROSITE-ProRule" id="PRU00309"/>
    </source>
</evidence>
<proteinExistence type="predicted"/>
<organism evidence="7 8">
    <name type="scientific">Araneus ventricosus</name>
    <name type="common">Orbweaver spider</name>
    <name type="synonym">Epeira ventricosa</name>
    <dbReference type="NCBI Taxonomy" id="182803"/>
    <lineage>
        <taxon>Eukaryota</taxon>
        <taxon>Metazoa</taxon>
        <taxon>Ecdysozoa</taxon>
        <taxon>Arthropoda</taxon>
        <taxon>Chelicerata</taxon>
        <taxon>Arachnida</taxon>
        <taxon>Araneae</taxon>
        <taxon>Araneomorphae</taxon>
        <taxon>Entelegynae</taxon>
        <taxon>Araneoidea</taxon>
        <taxon>Araneidae</taxon>
        <taxon>Araneus</taxon>
    </lineage>
</organism>
<dbReference type="Pfam" id="PF21788">
    <property type="entry name" value="TNP-like_GBD"/>
    <property type="match status" value="1"/>
</dbReference>
<gene>
    <name evidence="7" type="ORF">AVEN_103584_1</name>
</gene>
<dbReference type="GO" id="GO:0008270">
    <property type="term" value="F:zinc ion binding"/>
    <property type="evidence" value="ECO:0007669"/>
    <property type="project" value="UniProtKB-KW"/>
</dbReference>
<accession>A0A4Y2TDA2</accession>
<evidence type="ECO:0000256" key="3">
    <source>
        <dbReference type="ARBA" id="ARBA00022833"/>
    </source>
</evidence>
<keyword evidence="1" id="KW-0479">Metal-binding</keyword>
<name>A0A4Y2TDA2_ARAVE</name>
<dbReference type="OrthoDB" id="6775048at2759"/>
<dbReference type="Gene3D" id="6.20.210.20">
    <property type="entry name" value="THAP domain"/>
    <property type="match status" value="1"/>
</dbReference>
<evidence type="ECO:0000313" key="7">
    <source>
        <dbReference type="EMBL" id="GBN97416.1"/>
    </source>
</evidence>
<dbReference type="SUPFAM" id="SSF57716">
    <property type="entry name" value="Glucocorticoid receptor-like (DNA-binding domain)"/>
    <property type="match status" value="1"/>
</dbReference>
<evidence type="ECO:0000256" key="4">
    <source>
        <dbReference type="ARBA" id="ARBA00023125"/>
    </source>
</evidence>